<organism evidence="4 5">
    <name type="scientific">Breoghania corrubedonensis</name>
    <dbReference type="NCBI Taxonomy" id="665038"/>
    <lineage>
        <taxon>Bacteria</taxon>
        <taxon>Pseudomonadati</taxon>
        <taxon>Pseudomonadota</taxon>
        <taxon>Alphaproteobacteria</taxon>
        <taxon>Hyphomicrobiales</taxon>
        <taxon>Stappiaceae</taxon>
        <taxon>Breoghania</taxon>
    </lineage>
</organism>
<keyword evidence="5" id="KW-1185">Reference proteome</keyword>
<dbReference type="AlphaFoldDB" id="A0A2T5V9Q0"/>
<protein>
    <submittedName>
        <fullName evidence="4">Hydrogenase maturation protein HypF</fullName>
    </submittedName>
</protein>
<evidence type="ECO:0000256" key="1">
    <source>
        <dbReference type="ARBA" id="ARBA00008097"/>
    </source>
</evidence>
<evidence type="ECO:0000259" key="2">
    <source>
        <dbReference type="Pfam" id="PF17788"/>
    </source>
</evidence>
<accession>A0A2T5V9Q0</accession>
<comment type="similarity">
    <text evidence="1">Belongs to the carbamoyltransferase HypF family.</text>
</comment>
<dbReference type="Pfam" id="PF17788">
    <property type="entry name" value="HypF_C"/>
    <property type="match status" value="1"/>
</dbReference>
<dbReference type="PANTHER" id="PTHR42959:SF1">
    <property type="entry name" value="CARBAMOYLTRANSFERASE HYPF"/>
    <property type="match status" value="1"/>
</dbReference>
<dbReference type="EMBL" id="QAYG01000004">
    <property type="protein sequence ID" value="PTW60489.1"/>
    <property type="molecule type" value="Genomic_DNA"/>
</dbReference>
<evidence type="ECO:0000313" key="4">
    <source>
        <dbReference type="EMBL" id="PTW60489.1"/>
    </source>
</evidence>
<dbReference type="Gene3D" id="3.30.420.360">
    <property type="match status" value="1"/>
</dbReference>
<feature type="domain" description="Carbamoyltransferase Kae1-like" evidence="3">
    <location>
        <begin position="138"/>
        <end position="373"/>
    </location>
</feature>
<dbReference type="Pfam" id="PF22521">
    <property type="entry name" value="HypF_C_2"/>
    <property type="match status" value="1"/>
</dbReference>
<dbReference type="InterPro" id="IPR041440">
    <property type="entry name" value="HypF_C"/>
</dbReference>
<evidence type="ECO:0000313" key="5">
    <source>
        <dbReference type="Proteomes" id="UP000244081"/>
    </source>
</evidence>
<dbReference type="InterPro" id="IPR055128">
    <property type="entry name" value="HypF_C_2"/>
</dbReference>
<comment type="caution">
    <text evidence="4">The sequence shown here is derived from an EMBL/GenBank/DDBJ whole genome shotgun (WGS) entry which is preliminary data.</text>
</comment>
<dbReference type="Proteomes" id="UP000244081">
    <property type="component" value="Unassembled WGS sequence"/>
</dbReference>
<reference evidence="4 5" key="1">
    <citation type="submission" date="2018-04" db="EMBL/GenBank/DDBJ databases">
        <title>Genomic Encyclopedia of Archaeal and Bacterial Type Strains, Phase II (KMG-II): from individual species to whole genera.</title>
        <authorList>
            <person name="Goeker M."/>
        </authorList>
    </citation>
    <scope>NUCLEOTIDE SEQUENCE [LARGE SCALE GENOMIC DNA]</scope>
    <source>
        <strain evidence="4 5">DSM 23382</strain>
    </source>
</reference>
<gene>
    <name evidence="4" type="ORF">C8N35_104112</name>
</gene>
<name>A0A2T5V9Q0_9HYPH</name>
<dbReference type="GO" id="GO:0008270">
    <property type="term" value="F:zinc ion binding"/>
    <property type="evidence" value="ECO:0007669"/>
    <property type="project" value="TreeGrafter"/>
</dbReference>
<feature type="domain" description="HypF Kae1-like" evidence="2">
    <location>
        <begin position="31"/>
        <end position="129"/>
    </location>
</feature>
<sequence>MASAAERRMAKQARGADDPVHIVVDLPRRLPPVIGLGAFLKDTITVIDGDKAHVSRDVGHTDTPGAIMAMEEMAWALIERLGVVPAAVAHDLHPDFPSTRFAAVLAEELGAELIPVQHHHAHVAAVVAENAHDAPVLGLSFDGFGLGPENEAWGGELLFVDGGTYFRAGHLHPILQPGGDVAAREVWRMGAAALHAIGRGADISARWPDIEGARHLALVMDKGLNCPRTTSMGRLFDAAAGLLGVCEVAEHEGQAPMALEALVSEPKELPTGWRISGEGELDLRPLLSALADVSDPVEGANLFHGTLAAAVAEWVVVSMHRLPLPVTGIVYSGGCFFNKVLTRDLSYRLGAQGVQILKPDRLGPGDPAVSLGQAFAAAQRLEEAF</sequence>
<evidence type="ECO:0000259" key="3">
    <source>
        <dbReference type="Pfam" id="PF22521"/>
    </source>
</evidence>
<dbReference type="GO" id="GO:0051604">
    <property type="term" value="P:protein maturation"/>
    <property type="evidence" value="ECO:0007669"/>
    <property type="project" value="TreeGrafter"/>
</dbReference>
<proteinExistence type="inferred from homology"/>
<dbReference type="GO" id="GO:0016743">
    <property type="term" value="F:carboxyl- or carbamoyltransferase activity"/>
    <property type="evidence" value="ECO:0007669"/>
    <property type="project" value="TreeGrafter"/>
</dbReference>
<dbReference type="InterPro" id="IPR051060">
    <property type="entry name" value="Carbamoyltrans_HypF-like"/>
</dbReference>
<dbReference type="Gene3D" id="3.30.420.40">
    <property type="match status" value="1"/>
</dbReference>
<dbReference type="PANTHER" id="PTHR42959">
    <property type="entry name" value="CARBAMOYLTRANSFERASE"/>
    <property type="match status" value="1"/>
</dbReference>